<dbReference type="InterPro" id="IPR022742">
    <property type="entry name" value="Hydrolase_4"/>
</dbReference>
<organism evidence="2 3">
    <name type="scientific">Ktedonobacter robiniae</name>
    <dbReference type="NCBI Taxonomy" id="2778365"/>
    <lineage>
        <taxon>Bacteria</taxon>
        <taxon>Bacillati</taxon>
        <taxon>Chloroflexota</taxon>
        <taxon>Ktedonobacteria</taxon>
        <taxon>Ktedonobacterales</taxon>
        <taxon>Ktedonobacteraceae</taxon>
        <taxon>Ktedonobacter</taxon>
    </lineage>
</organism>
<accession>A0ABQ3V341</accession>
<dbReference type="EMBL" id="BNJG01000003">
    <property type="protein sequence ID" value="GHO59584.1"/>
    <property type="molecule type" value="Genomic_DNA"/>
</dbReference>
<evidence type="ECO:0000313" key="2">
    <source>
        <dbReference type="EMBL" id="GHO59584.1"/>
    </source>
</evidence>
<feature type="domain" description="Serine aminopeptidase S33" evidence="1">
    <location>
        <begin position="45"/>
        <end position="279"/>
    </location>
</feature>
<name>A0ABQ3V341_9CHLR</name>
<sequence length="296" mass="32997">MSFQPEAPGDWGVMREIPDVRAITETLLTADGCPHFVRGWVNEHATRVLLILHGLGGHSGWYIDLGNVLAEQGITVYAMDHRGFGHSGGMAGHIDRYRTYIDDIVFMLAEIRKRHPEAAIYLLGHSMGGLFATYVAARHGEDLAGVILLNSWIQDTAKVPSLVVLQILVGGLLGSRRYWTVGDGAKSMTINPEAIRMLEADTYWGKRQTAAMLVQILQMRLAALAQARQVTIPALVLQAEDDAAVSIETNRKLYEHLASHDKTWKDYPGYHHDSQFEHDRSRLDADLIAWLREHAG</sequence>
<dbReference type="Gene3D" id="3.40.50.1820">
    <property type="entry name" value="alpha/beta hydrolase"/>
    <property type="match status" value="1"/>
</dbReference>
<reference evidence="2 3" key="1">
    <citation type="journal article" date="2021" name="Int. J. Syst. Evol. Microbiol.">
        <title>Reticulibacter mediterranei gen. nov., sp. nov., within the new family Reticulibacteraceae fam. nov., and Ktedonospora formicarum gen. nov., sp. nov., Ktedonobacter robiniae sp. nov., Dictyobacter formicarum sp. nov. and Dictyobacter arantiisoli sp. nov., belonging to the class Ktedonobacteria.</title>
        <authorList>
            <person name="Yabe S."/>
            <person name="Zheng Y."/>
            <person name="Wang C.M."/>
            <person name="Sakai Y."/>
            <person name="Abe K."/>
            <person name="Yokota A."/>
            <person name="Donadio S."/>
            <person name="Cavaletti L."/>
            <person name="Monciardini P."/>
        </authorList>
    </citation>
    <scope>NUCLEOTIDE SEQUENCE [LARGE SCALE GENOMIC DNA]</scope>
    <source>
        <strain evidence="2 3">SOSP1-30</strain>
    </source>
</reference>
<dbReference type="InterPro" id="IPR051044">
    <property type="entry name" value="MAG_DAG_Lipase"/>
</dbReference>
<dbReference type="PRINTS" id="PR00111">
    <property type="entry name" value="ABHYDROLASE"/>
</dbReference>
<keyword evidence="3" id="KW-1185">Reference proteome</keyword>
<gene>
    <name evidence="2" type="primary">pldB</name>
    <name evidence="2" type="ORF">KSB_80590</name>
</gene>
<evidence type="ECO:0000259" key="1">
    <source>
        <dbReference type="Pfam" id="PF12146"/>
    </source>
</evidence>
<dbReference type="RefSeq" id="WP_201375755.1">
    <property type="nucleotide sequence ID" value="NZ_BNJG01000003.1"/>
</dbReference>
<proteinExistence type="predicted"/>
<protein>
    <submittedName>
        <fullName evidence="2">Lysophospholipase</fullName>
    </submittedName>
</protein>
<dbReference type="PANTHER" id="PTHR11614">
    <property type="entry name" value="PHOSPHOLIPASE-RELATED"/>
    <property type="match status" value="1"/>
</dbReference>
<dbReference type="InterPro" id="IPR029058">
    <property type="entry name" value="AB_hydrolase_fold"/>
</dbReference>
<evidence type="ECO:0000313" key="3">
    <source>
        <dbReference type="Proteomes" id="UP000654345"/>
    </source>
</evidence>
<comment type="caution">
    <text evidence="2">The sequence shown here is derived from an EMBL/GenBank/DDBJ whole genome shotgun (WGS) entry which is preliminary data.</text>
</comment>
<dbReference type="SUPFAM" id="SSF53474">
    <property type="entry name" value="alpha/beta-Hydrolases"/>
    <property type="match status" value="1"/>
</dbReference>
<dbReference type="Proteomes" id="UP000654345">
    <property type="component" value="Unassembled WGS sequence"/>
</dbReference>
<dbReference type="InterPro" id="IPR000073">
    <property type="entry name" value="AB_hydrolase_1"/>
</dbReference>
<dbReference type="Pfam" id="PF12146">
    <property type="entry name" value="Hydrolase_4"/>
    <property type="match status" value="1"/>
</dbReference>